<accession>A0A0K1QA83</accession>
<gene>
    <name evidence="2" type="ORF">AKJ09_09364</name>
</gene>
<name>A0A0K1QA83_9BACT</name>
<dbReference type="InterPro" id="IPR011519">
    <property type="entry name" value="UnbV_ASPIC"/>
</dbReference>
<dbReference type="Pfam" id="PF07593">
    <property type="entry name" value="UnbV_ASPIC"/>
    <property type="match status" value="1"/>
</dbReference>
<evidence type="ECO:0000259" key="1">
    <source>
        <dbReference type="Pfam" id="PF07593"/>
    </source>
</evidence>
<reference evidence="2 3" key="1">
    <citation type="submission" date="2015-08" db="EMBL/GenBank/DDBJ databases">
        <authorList>
            <person name="Babu N.S."/>
            <person name="Beckwith C.J."/>
            <person name="Beseler K.G."/>
            <person name="Brison A."/>
            <person name="Carone J.V."/>
            <person name="Caskin T.P."/>
            <person name="Diamond M."/>
            <person name="Durham M.E."/>
            <person name="Foxe J.M."/>
            <person name="Go M."/>
            <person name="Henderson B.A."/>
            <person name="Jones I.B."/>
            <person name="McGettigan J.A."/>
            <person name="Micheletti S.J."/>
            <person name="Nasrallah M.E."/>
            <person name="Ortiz D."/>
            <person name="Piller C.R."/>
            <person name="Privatt S.R."/>
            <person name="Schneider S.L."/>
            <person name="Sharp S."/>
            <person name="Smith T.C."/>
            <person name="Stanton J.D."/>
            <person name="Ullery H.E."/>
            <person name="Wilson R.J."/>
            <person name="Serrano M.G."/>
            <person name="Buck G."/>
            <person name="Lee V."/>
            <person name="Wang Y."/>
            <person name="Carvalho R."/>
            <person name="Voegtly L."/>
            <person name="Shi R."/>
            <person name="Duckworth R."/>
            <person name="Johnson A."/>
            <person name="Loviza R."/>
            <person name="Walstead R."/>
            <person name="Shah Z."/>
            <person name="Kiflezghi M."/>
            <person name="Wade K."/>
            <person name="Ball S.L."/>
            <person name="Bradley K.W."/>
            <person name="Asai D.J."/>
            <person name="Bowman C.A."/>
            <person name="Russell D.A."/>
            <person name="Pope W.H."/>
            <person name="Jacobs-Sera D."/>
            <person name="Hendrix R.W."/>
            <person name="Hatfull G.F."/>
        </authorList>
    </citation>
    <scope>NUCLEOTIDE SEQUENCE [LARGE SCALE GENOMIC DNA]</scope>
    <source>
        <strain evidence="2 3">DSM 27648</strain>
    </source>
</reference>
<organism evidence="2 3">
    <name type="scientific">Labilithrix luteola</name>
    <dbReference type="NCBI Taxonomy" id="1391654"/>
    <lineage>
        <taxon>Bacteria</taxon>
        <taxon>Pseudomonadati</taxon>
        <taxon>Myxococcota</taxon>
        <taxon>Polyangia</taxon>
        <taxon>Polyangiales</taxon>
        <taxon>Labilitrichaceae</taxon>
        <taxon>Labilithrix</taxon>
    </lineage>
</organism>
<proteinExistence type="predicted"/>
<evidence type="ECO:0000313" key="3">
    <source>
        <dbReference type="Proteomes" id="UP000064967"/>
    </source>
</evidence>
<dbReference type="KEGG" id="llu:AKJ09_09364"/>
<evidence type="ECO:0000313" key="2">
    <source>
        <dbReference type="EMBL" id="AKV02701.1"/>
    </source>
</evidence>
<dbReference type="EMBL" id="CP012333">
    <property type="protein sequence ID" value="AKV02701.1"/>
    <property type="molecule type" value="Genomic_DNA"/>
</dbReference>
<feature type="domain" description="ASPIC/UnbV" evidence="1">
    <location>
        <begin position="74"/>
        <end position="140"/>
    </location>
</feature>
<dbReference type="Proteomes" id="UP000064967">
    <property type="component" value="Chromosome"/>
</dbReference>
<keyword evidence="3" id="KW-1185">Reference proteome</keyword>
<dbReference type="AlphaFoldDB" id="A0A0K1QA83"/>
<dbReference type="STRING" id="1391654.AKJ09_09364"/>
<protein>
    <recommendedName>
        <fullName evidence="1">ASPIC/UnbV domain-containing protein</fullName>
    </recommendedName>
</protein>
<sequence>MRDHQLWGGVFDETAYHIPTFVPIGPNEYEWSGKDTEEGILGVQISNGNSNRWVKIGVKGTKDLTTAGRVNRDGIGAIVRFTPDGGKQVLSPVLGGSSHASQHSLVQGFGLKTKTKGRAEVLWPGGVKNRLYDVMAGESVTIPRSRATSLAAGRGTSPSTRSA</sequence>